<dbReference type="Proteomes" id="UP001213000">
    <property type="component" value="Unassembled WGS sequence"/>
</dbReference>
<feature type="compositionally biased region" description="Polar residues" evidence="1">
    <location>
        <begin position="276"/>
        <end position="291"/>
    </location>
</feature>
<reference evidence="2" key="1">
    <citation type="submission" date="2022-07" db="EMBL/GenBank/DDBJ databases">
        <title>Genome Sequence of Leucocoprinus birnbaumii.</title>
        <authorList>
            <person name="Buettner E."/>
        </authorList>
    </citation>
    <scope>NUCLEOTIDE SEQUENCE</scope>
    <source>
        <strain evidence="2">VT141</strain>
    </source>
</reference>
<feature type="region of interest" description="Disordered" evidence="1">
    <location>
        <begin position="236"/>
        <end position="291"/>
    </location>
</feature>
<dbReference type="InterPro" id="IPR011333">
    <property type="entry name" value="SKP1/BTB/POZ_sf"/>
</dbReference>
<comment type="caution">
    <text evidence="2">The sequence shown here is derived from an EMBL/GenBank/DDBJ whole genome shotgun (WGS) entry which is preliminary data.</text>
</comment>
<name>A0AAD5YSX8_9AGAR</name>
<evidence type="ECO:0000313" key="3">
    <source>
        <dbReference type="Proteomes" id="UP001213000"/>
    </source>
</evidence>
<dbReference type="Gene3D" id="3.30.710.10">
    <property type="entry name" value="Potassium Channel Kv1.1, Chain A"/>
    <property type="match status" value="1"/>
</dbReference>
<protein>
    <submittedName>
        <fullName evidence="2">Uncharacterized protein</fullName>
    </submittedName>
</protein>
<evidence type="ECO:0000256" key="1">
    <source>
        <dbReference type="SAM" id="MobiDB-lite"/>
    </source>
</evidence>
<dbReference type="AlphaFoldDB" id="A0AAD5YSX8"/>
<dbReference type="EMBL" id="JANIEX010000831">
    <property type="protein sequence ID" value="KAJ3562786.1"/>
    <property type="molecule type" value="Genomic_DNA"/>
</dbReference>
<accession>A0AAD5YSX8</accession>
<organism evidence="2 3">
    <name type="scientific">Leucocoprinus birnbaumii</name>
    <dbReference type="NCBI Taxonomy" id="56174"/>
    <lineage>
        <taxon>Eukaryota</taxon>
        <taxon>Fungi</taxon>
        <taxon>Dikarya</taxon>
        <taxon>Basidiomycota</taxon>
        <taxon>Agaricomycotina</taxon>
        <taxon>Agaricomycetes</taxon>
        <taxon>Agaricomycetidae</taxon>
        <taxon>Agaricales</taxon>
        <taxon>Agaricineae</taxon>
        <taxon>Agaricaceae</taxon>
        <taxon>Leucocoprinus</taxon>
    </lineage>
</organism>
<sequence>MSLPPPITFFPTGPTKKTTEKFQDDVWCSNPPQVTSYIIRPRSGFPGFHTSITYTSPACGLGWRFELHESTSSQKPFSPPQLSTKLYFHPQICSSMTLKNPSAKVKVSYPDAENPPPTCERLIPDVIIRSTNRHDIGEYDEPSKYRGRAVFEITITFDPSDELSFPTTSPTSTKKALRQSLDNSSFHDTKFYLFSRKSLVDRLVLRFLLSRGTEFSGGTPCDISKDVQQEIQKLNPDSFDYDSDSDLDPDESDSTVKEKTLPPSEPEDSLDHDKSTTTVQPNEQSTADHSSNARAFAINGTAYKTWKAFIYYAYTKDIVFNQLKSQGIIMKHPTDAQSEDADIVRCSPKSMYRFADYADIPALKSLTKEAIGKRLTKANIVAELFSSFTQKYTEIIEMEADFLVANFTPEVARRFDEMLQVIVLGVKPNSFRVLAFSIRRLRGHTKEAAWNALDPLNDTNQSYPPTVLPSLSGTRSDFPLPPVEPGSNVFGTTPI</sequence>
<proteinExistence type="predicted"/>
<evidence type="ECO:0000313" key="2">
    <source>
        <dbReference type="EMBL" id="KAJ3562786.1"/>
    </source>
</evidence>
<keyword evidence="3" id="KW-1185">Reference proteome</keyword>
<feature type="compositionally biased region" description="Acidic residues" evidence="1">
    <location>
        <begin position="239"/>
        <end position="253"/>
    </location>
</feature>
<gene>
    <name evidence="2" type="ORF">NP233_g9358</name>
</gene>